<reference evidence="4" key="1">
    <citation type="submission" date="2016-06" db="UniProtKB">
        <authorList>
            <consortium name="WormBaseParasite"/>
        </authorList>
    </citation>
    <scope>IDENTIFICATION</scope>
</reference>
<dbReference type="Proteomes" id="UP000275846">
    <property type="component" value="Unassembled WGS sequence"/>
</dbReference>
<reference evidence="2 3" key="2">
    <citation type="submission" date="2018-11" db="EMBL/GenBank/DDBJ databases">
        <authorList>
            <consortium name="Pathogen Informatics"/>
        </authorList>
    </citation>
    <scope>NUCLEOTIDE SEQUENCE [LARGE SCALE GENOMIC DNA]</scope>
    <source>
        <strain evidence="2 3">NST_G2</strain>
    </source>
</reference>
<proteinExistence type="predicted"/>
<evidence type="ECO:0000256" key="1">
    <source>
        <dbReference type="SAM" id="MobiDB-lite"/>
    </source>
</evidence>
<feature type="region of interest" description="Disordered" evidence="1">
    <location>
        <begin position="285"/>
        <end position="350"/>
    </location>
</feature>
<keyword evidence="3" id="KW-1185">Reference proteome</keyword>
<evidence type="ECO:0000313" key="2">
    <source>
        <dbReference type="EMBL" id="VDL93280.1"/>
    </source>
</evidence>
<protein>
    <submittedName>
        <fullName evidence="4">Reverse transcriptase domain-containing protein</fullName>
    </submittedName>
</protein>
<feature type="compositionally biased region" description="Polar residues" evidence="1">
    <location>
        <begin position="331"/>
        <end position="350"/>
    </location>
</feature>
<dbReference type="WBParaSite" id="SSLN_0000711401-mRNA-1">
    <property type="protein sequence ID" value="SSLN_0000711401-mRNA-1"/>
    <property type="gene ID" value="SSLN_0000711401"/>
</dbReference>
<organism evidence="4">
    <name type="scientific">Schistocephalus solidus</name>
    <name type="common">Tapeworm</name>
    <dbReference type="NCBI Taxonomy" id="70667"/>
    <lineage>
        <taxon>Eukaryota</taxon>
        <taxon>Metazoa</taxon>
        <taxon>Spiralia</taxon>
        <taxon>Lophotrochozoa</taxon>
        <taxon>Platyhelminthes</taxon>
        <taxon>Cestoda</taxon>
        <taxon>Eucestoda</taxon>
        <taxon>Diphyllobothriidea</taxon>
        <taxon>Diphyllobothriidae</taxon>
        <taxon>Schistocephalus</taxon>
    </lineage>
</organism>
<dbReference type="PANTHER" id="PTHR47027">
    <property type="entry name" value="REVERSE TRANSCRIPTASE DOMAIN-CONTAINING PROTEIN"/>
    <property type="match status" value="1"/>
</dbReference>
<sequence length="350" mass="38443">MPEAPLTQPASSAHQCVCPIKAIYGPCINGAAPLLSSDATTLLTEKSQILKHWTEHFRSVLNCSSALSDAAIDQLPQVDTNNDLDLPHSLPETIRAVQQISSGKGPGSDAIPPEEIWRQGQVPQNFNEATIVHLYKRKGNRQLCDNHRGISLLNIAGKILTRMQAPTRMSTTTVHDLLFADDCALNTVMEEDMQRSMDLFAAGYANFGLTISTDKTVVMHQPPPSAEYNAPRINVNGAQLRYLETFVYLGSKLSRNTRIDNEVAQRISKASQAFGRLQASAQSGLRQAAGLRMESPRYSPEQQTEDVQGRRLDDTPLRSGDLDRLIEASQEAESLPSQLPPQNTEASMAR</sequence>
<evidence type="ECO:0000313" key="4">
    <source>
        <dbReference type="WBParaSite" id="SSLN_0000711401-mRNA-1"/>
    </source>
</evidence>
<evidence type="ECO:0000313" key="3">
    <source>
        <dbReference type="Proteomes" id="UP000275846"/>
    </source>
</evidence>
<feature type="compositionally biased region" description="Basic and acidic residues" evidence="1">
    <location>
        <begin position="307"/>
        <end position="326"/>
    </location>
</feature>
<dbReference type="PANTHER" id="PTHR47027:SF26">
    <property type="entry name" value="REVERSE TRANSCRIPTASE DOMAIN-CONTAINING PROTEIN"/>
    <property type="match status" value="1"/>
</dbReference>
<dbReference type="OrthoDB" id="786357at2759"/>
<accession>A0A183SRP7</accession>
<dbReference type="EMBL" id="UYSU01033898">
    <property type="protein sequence ID" value="VDL93280.1"/>
    <property type="molecule type" value="Genomic_DNA"/>
</dbReference>
<dbReference type="AlphaFoldDB" id="A0A183SRP7"/>
<name>A0A183SRP7_SCHSO</name>
<gene>
    <name evidence="2" type="ORF">SSLN_LOCUS6895</name>
</gene>